<feature type="transmembrane region" description="Helical" evidence="6">
    <location>
        <begin position="6"/>
        <end position="30"/>
    </location>
</feature>
<feature type="transmembrane region" description="Helical" evidence="6">
    <location>
        <begin position="355"/>
        <end position="377"/>
    </location>
</feature>
<dbReference type="InterPro" id="IPR007383">
    <property type="entry name" value="DUF445"/>
</dbReference>
<dbReference type="PANTHER" id="PTHR35791">
    <property type="entry name" value="UPF0754 MEMBRANE PROTEIN YHEB"/>
    <property type="match status" value="1"/>
</dbReference>
<dbReference type="PIRSF" id="PIRSF032178">
    <property type="entry name" value="UCP032178"/>
    <property type="match status" value="1"/>
</dbReference>
<evidence type="ECO:0008006" key="9">
    <source>
        <dbReference type="Google" id="ProtNLM"/>
    </source>
</evidence>
<dbReference type="RefSeq" id="WP_069717017.1">
    <property type="nucleotide sequence ID" value="NZ_MJEH01000020.1"/>
</dbReference>
<proteinExistence type="inferred from homology"/>
<dbReference type="OrthoDB" id="9787430at2"/>
<dbReference type="AlphaFoldDB" id="A0A1E5LFR9"/>
<evidence type="ECO:0000313" key="7">
    <source>
        <dbReference type="EMBL" id="OEH92935.1"/>
    </source>
</evidence>
<protein>
    <recommendedName>
        <fullName evidence="9">DUF445 domain-containing protein</fullName>
    </recommendedName>
</protein>
<comment type="subcellular location">
    <subcellularLocation>
        <location evidence="1">Cell membrane</location>
    </subcellularLocation>
</comment>
<gene>
    <name evidence="7" type="ORF">BFG57_14270</name>
</gene>
<evidence type="ECO:0000256" key="2">
    <source>
        <dbReference type="ARBA" id="ARBA00008053"/>
    </source>
</evidence>
<accession>A0A1E5LFR9</accession>
<dbReference type="STRING" id="1305675.BFG57_14270"/>
<keyword evidence="3 6" id="KW-0812">Transmembrane</keyword>
<dbReference type="EMBL" id="MJEH01000020">
    <property type="protein sequence ID" value="OEH92935.1"/>
    <property type="molecule type" value="Genomic_DNA"/>
</dbReference>
<evidence type="ECO:0000256" key="4">
    <source>
        <dbReference type="ARBA" id="ARBA00022989"/>
    </source>
</evidence>
<comment type="similarity">
    <text evidence="2">Belongs to the UPF0754 family.</text>
</comment>
<organism evidence="7 8">
    <name type="scientific">Bacillus solimangrovi</name>
    <dbReference type="NCBI Taxonomy" id="1305675"/>
    <lineage>
        <taxon>Bacteria</taxon>
        <taxon>Bacillati</taxon>
        <taxon>Bacillota</taxon>
        <taxon>Bacilli</taxon>
        <taxon>Bacillales</taxon>
        <taxon>Bacillaceae</taxon>
        <taxon>Bacillus</taxon>
    </lineage>
</organism>
<keyword evidence="5 6" id="KW-0472">Membrane</keyword>
<sequence>MEFFALIAFMAIIGAVIGGFTNSLAIKMLFRPYKPIYIGKKRLPFTPGLIPKRREELAVQLGRMVVEHLLTPESIRRKFSDKAFMMGMVDWAQNEVLRFMRKEKTIKEWIESFGVKKVSEKIEGKLELFVEESYERTLGELRSKTISNVMPEQLLKKAEGKIPHVTEYILNKGLTYFESDEGYEKLREMMEAFLQNQGKLGNMISMFVDNETLVRKVQPEVVKFLSHDTTKGTLESLLKKEWEKVQTWPISKVEEVIGKENVIDFLNNQIKKHLPIQEWLNKPVYSFLHNYEQHILEVIVPKLVEMTGEFVADRIEQMMERLHLEDIVKEQVESFSVERLEEMVLSISKREFKMITYLGALLGGIIGIVQGFIVLLVR</sequence>
<evidence type="ECO:0000256" key="1">
    <source>
        <dbReference type="ARBA" id="ARBA00004236"/>
    </source>
</evidence>
<evidence type="ECO:0000313" key="8">
    <source>
        <dbReference type="Proteomes" id="UP000095209"/>
    </source>
</evidence>
<keyword evidence="8" id="KW-1185">Reference proteome</keyword>
<reference evidence="7 8" key="1">
    <citation type="submission" date="2016-08" db="EMBL/GenBank/DDBJ databases">
        <title>Genome of Bacillus solimangrovi GH2-4.</title>
        <authorList>
            <person name="Lim S."/>
            <person name="Kim B.-C."/>
        </authorList>
    </citation>
    <scope>NUCLEOTIDE SEQUENCE [LARGE SCALE GENOMIC DNA]</scope>
    <source>
        <strain evidence="7 8">GH2-4</strain>
    </source>
</reference>
<evidence type="ECO:0000256" key="6">
    <source>
        <dbReference type="SAM" id="Phobius"/>
    </source>
</evidence>
<name>A0A1E5LFR9_9BACI</name>
<dbReference type="Pfam" id="PF04286">
    <property type="entry name" value="DUF445"/>
    <property type="match status" value="1"/>
</dbReference>
<keyword evidence="4 6" id="KW-1133">Transmembrane helix</keyword>
<dbReference type="PANTHER" id="PTHR35791:SF1">
    <property type="entry name" value="UPF0754 MEMBRANE PROTEIN YHEB"/>
    <property type="match status" value="1"/>
</dbReference>
<evidence type="ECO:0000256" key="5">
    <source>
        <dbReference type="ARBA" id="ARBA00023136"/>
    </source>
</evidence>
<dbReference type="InterPro" id="IPR016991">
    <property type="entry name" value="UCP032178"/>
</dbReference>
<comment type="caution">
    <text evidence="7">The sequence shown here is derived from an EMBL/GenBank/DDBJ whole genome shotgun (WGS) entry which is preliminary data.</text>
</comment>
<dbReference type="GO" id="GO:0005886">
    <property type="term" value="C:plasma membrane"/>
    <property type="evidence" value="ECO:0007669"/>
    <property type="project" value="UniProtKB-SubCell"/>
</dbReference>
<dbReference type="Proteomes" id="UP000095209">
    <property type="component" value="Unassembled WGS sequence"/>
</dbReference>
<evidence type="ECO:0000256" key="3">
    <source>
        <dbReference type="ARBA" id="ARBA00022692"/>
    </source>
</evidence>